<dbReference type="Proteomes" id="UP001241092">
    <property type="component" value="Chromosome"/>
</dbReference>
<evidence type="ECO:0000256" key="4">
    <source>
        <dbReference type="ARBA" id="ARBA00024226"/>
    </source>
</evidence>
<dbReference type="CDD" id="cd07130">
    <property type="entry name" value="ALDH_F7_AASADH"/>
    <property type="match status" value="1"/>
</dbReference>
<dbReference type="SUPFAM" id="SSF53720">
    <property type="entry name" value="ALDH-like"/>
    <property type="match status" value="1"/>
</dbReference>
<evidence type="ECO:0000313" key="8">
    <source>
        <dbReference type="EMBL" id="BDY30275.1"/>
    </source>
</evidence>
<organism evidence="8 9">
    <name type="scientific">Mycolicibacterium mageritense</name>
    <name type="common">Mycobacterium mageritense</name>
    <dbReference type="NCBI Taxonomy" id="53462"/>
    <lineage>
        <taxon>Bacteria</taxon>
        <taxon>Bacillati</taxon>
        <taxon>Actinomycetota</taxon>
        <taxon>Actinomycetes</taxon>
        <taxon>Mycobacteriales</taxon>
        <taxon>Mycobacteriaceae</taxon>
        <taxon>Mycolicibacterium</taxon>
    </lineage>
</organism>
<feature type="active site" evidence="5">
    <location>
        <position position="284"/>
    </location>
</feature>
<proteinExistence type="inferred from homology"/>
<dbReference type="InterPro" id="IPR016163">
    <property type="entry name" value="Ald_DH_C"/>
</dbReference>
<dbReference type="EC" id="1.2.1.3" evidence="4"/>
<dbReference type="Gene3D" id="3.40.605.10">
    <property type="entry name" value="Aldehyde Dehydrogenase, Chain A, domain 1"/>
    <property type="match status" value="1"/>
</dbReference>
<accession>A0AAI8TXF5</accession>
<dbReference type="InterPro" id="IPR015590">
    <property type="entry name" value="Aldehyde_DH_dom"/>
</dbReference>
<dbReference type="EMBL" id="AP027452">
    <property type="protein sequence ID" value="BDY30275.1"/>
    <property type="molecule type" value="Genomic_DNA"/>
</dbReference>
<dbReference type="GO" id="GO:0004029">
    <property type="term" value="F:aldehyde dehydrogenase (NAD+) activity"/>
    <property type="evidence" value="ECO:0007669"/>
    <property type="project" value="UniProtKB-EC"/>
</dbReference>
<dbReference type="PANTHER" id="PTHR43521:SF1">
    <property type="entry name" value="ALPHA-AMINOADIPIC SEMIALDEHYDE DEHYDROGENASE"/>
    <property type="match status" value="1"/>
</dbReference>
<keyword evidence="2 6" id="KW-0560">Oxidoreductase</keyword>
<comment type="subunit">
    <text evidence="1">Homotetramer.</text>
</comment>
<evidence type="ECO:0000313" key="9">
    <source>
        <dbReference type="Proteomes" id="UP001241092"/>
    </source>
</evidence>
<dbReference type="RefSeq" id="WP_286211243.1">
    <property type="nucleotide sequence ID" value="NZ_AP027452.1"/>
</dbReference>
<comment type="similarity">
    <text evidence="6">Belongs to the aldehyde dehydrogenase family.</text>
</comment>
<dbReference type="InterPro" id="IPR016161">
    <property type="entry name" value="Ald_DH/histidinol_DH"/>
</dbReference>
<name>A0AAI8TXF5_MYCME</name>
<dbReference type="InterPro" id="IPR029510">
    <property type="entry name" value="Ald_DH_CS_GLU"/>
</dbReference>
<evidence type="ECO:0000256" key="6">
    <source>
        <dbReference type="RuleBase" id="RU003345"/>
    </source>
</evidence>
<dbReference type="PANTHER" id="PTHR43521">
    <property type="entry name" value="ALPHA-AMINOADIPIC SEMIALDEHYDE DEHYDROGENASE"/>
    <property type="match status" value="1"/>
</dbReference>
<feature type="domain" description="Aldehyde dehydrogenase" evidence="7">
    <location>
        <begin position="58"/>
        <end position="517"/>
    </location>
</feature>
<sequence length="537" mass="55985">MTTSPTTTERTHLPTADELRARVRAALDAVGARSTLGGPSEHGAAPAATSGHGLLASTPITGDVLFALPADSLEQVDAAIAEAAQAFSVWRTTPAPVRGALVARLGELLVEHKADLATLVTIEAGKITSEALGEVQEMIDICQFAVGLSRQLYGRTIASERPGHRLMETWHPLGVVGVITAFNFPVAVWSWNAAVALVCGDTVVWKPSELTPLTALACQALIERAAADVGAPAAVSRLVQGGRELGERLVDDPRVALVSATGSVRMGQQVGPRVAARFGKALLELGGNNAAIVTPSADLELAVRAIVFSAAGTAGQRCTTLRRLIVHSSVADELVERIVSAYRTLPIGVPDAEGTLVGPLIHARAYRDMVGALEQAAADGGVVFGGERHDMGDFSGREEDSGSSAFYVAPAVVRMPAQTEVVHTETFAPILYVMTYDQLDDAIALNNAVPQGLSSAIFTTDVREAERFLAADGSDCGIANVNIGTSGAEIGGAFGGEKHTGGGRESGSDAWKAYMRRATNTVNYSSELPLAQGVHFG</sequence>
<dbReference type="PROSITE" id="PS00687">
    <property type="entry name" value="ALDEHYDE_DEHYDR_GLU"/>
    <property type="match status" value="1"/>
</dbReference>
<dbReference type="Pfam" id="PF00171">
    <property type="entry name" value="Aldedh"/>
    <property type="match status" value="1"/>
</dbReference>
<keyword evidence="3" id="KW-0520">NAD</keyword>
<dbReference type="InterPro" id="IPR016162">
    <property type="entry name" value="Ald_DH_N"/>
</dbReference>
<dbReference type="AlphaFoldDB" id="A0AAI8TXF5"/>
<evidence type="ECO:0000256" key="5">
    <source>
        <dbReference type="PROSITE-ProRule" id="PRU10007"/>
    </source>
</evidence>
<protein>
    <recommendedName>
        <fullName evidence="4">aldehyde dehydrogenase (NAD(+))</fullName>
        <ecNumber evidence="4">1.2.1.3</ecNumber>
    </recommendedName>
</protein>
<dbReference type="InterPro" id="IPR044638">
    <property type="entry name" value="ALDH7A1-like"/>
</dbReference>
<evidence type="ECO:0000259" key="7">
    <source>
        <dbReference type="Pfam" id="PF00171"/>
    </source>
</evidence>
<reference evidence="8" key="1">
    <citation type="submission" date="2023-03" db="EMBL/GenBank/DDBJ databases">
        <title>Draft genome sequence of a Mycolicibacterium mageritense strain H4_3_1 isolated from a hybrid biological-inorganic system reactor.</title>
        <authorList>
            <person name="Feng X."/>
            <person name="Kazama D."/>
            <person name="Sato K."/>
            <person name="Kobayashi H."/>
        </authorList>
    </citation>
    <scope>NUCLEOTIDE SEQUENCE</scope>
    <source>
        <strain evidence="8">H4_3_1</strain>
    </source>
</reference>
<evidence type="ECO:0000256" key="1">
    <source>
        <dbReference type="ARBA" id="ARBA00011881"/>
    </source>
</evidence>
<gene>
    <name evidence="8" type="primary">gabD_2</name>
    <name evidence="8" type="ORF">hbim_04218</name>
</gene>
<evidence type="ECO:0000256" key="3">
    <source>
        <dbReference type="ARBA" id="ARBA00023027"/>
    </source>
</evidence>
<evidence type="ECO:0000256" key="2">
    <source>
        <dbReference type="ARBA" id="ARBA00023002"/>
    </source>
</evidence>
<dbReference type="Gene3D" id="3.40.309.10">
    <property type="entry name" value="Aldehyde Dehydrogenase, Chain A, domain 2"/>
    <property type="match status" value="1"/>
</dbReference>